<reference evidence="1" key="1">
    <citation type="submission" date="2024-12" db="EMBL/GenBank/DDBJ databases">
        <title>Comparative genomics and development of molecular markers within Purpureocillium lilacinum and among Purpureocillium species.</title>
        <authorList>
            <person name="Yeh Z.-Y."/>
            <person name="Ni N.-T."/>
            <person name="Lo P.-H."/>
            <person name="Mushyakhwo K."/>
            <person name="Lin C.-F."/>
            <person name="Nai Y.-S."/>
        </authorList>
    </citation>
    <scope>NUCLEOTIDE SEQUENCE</scope>
    <source>
        <strain evidence="1">NCHU-NPUST-175</strain>
    </source>
</reference>
<dbReference type="Proteomes" id="UP001638806">
    <property type="component" value="Unassembled WGS sequence"/>
</dbReference>
<sequence>MWSQVSLAAGAFSLLFAPVDGKCKSIDVSAPGSAPHDASKPVDHAFASFSLPAHFFADFTGNKSHPNLFSRDIFDLLHKKTGAHPYPQAVILSEKTENGIPAEVLIGPSWFEGFANFPGSLWNFQANLGLNASTSLDNTVEVCRLVVQALRRDLIALEIGNEPDLYPTRVRPASYTVVDYVREWNRYADEISRRVLRGNRYGLEEWRFFQGLVYANETLGTFSTNGFDYKRSLGVFRRDIDFLKKYDPSITFLLGETNSDYINLNMAQVEGVFGSALWLIDYLLYGMTMRHQNIARFNLIQGVTFGYTGWVPVPYAGRDPYIVVADAIGRAPNVQVKEIDLNRWDVSAYAVYEARRLAKYVIVNLDQWNATTPHARPSQKLALSVPDGVKRASVTRLTGDGASADEGIAWGGLSWNYTDGRLAQTGREKVETVKVKDGKVKVELQSSEAVLVTLHGR</sequence>
<gene>
    <name evidence="1" type="ORF">ACCO45_012448</name>
</gene>
<comment type="caution">
    <text evidence="1">The sequence shown here is derived from an EMBL/GenBank/DDBJ whole genome shotgun (WGS) entry which is preliminary data.</text>
</comment>
<keyword evidence="2" id="KW-1185">Reference proteome</keyword>
<accession>A0ACC4DB35</accession>
<evidence type="ECO:0000313" key="2">
    <source>
        <dbReference type="Proteomes" id="UP001638806"/>
    </source>
</evidence>
<protein>
    <submittedName>
        <fullName evidence="1">Uncharacterized protein</fullName>
    </submittedName>
</protein>
<dbReference type="EMBL" id="JBGNUJ010000012">
    <property type="protein sequence ID" value="KAL3952505.1"/>
    <property type="molecule type" value="Genomic_DNA"/>
</dbReference>
<proteinExistence type="predicted"/>
<evidence type="ECO:0000313" key="1">
    <source>
        <dbReference type="EMBL" id="KAL3952505.1"/>
    </source>
</evidence>
<organism evidence="1 2">
    <name type="scientific">Purpureocillium lilacinum</name>
    <name type="common">Paecilomyces lilacinus</name>
    <dbReference type="NCBI Taxonomy" id="33203"/>
    <lineage>
        <taxon>Eukaryota</taxon>
        <taxon>Fungi</taxon>
        <taxon>Dikarya</taxon>
        <taxon>Ascomycota</taxon>
        <taxon>Pezizomycotina</taxon>
        <taxon>Sordariomycetes</taxon>
        <taxon>Hypocreomycetidae</taxon>
        <taxon>Hypocreales</taxon>
        <taxon>Ophiocordycipitaceae</taxon>
        <taxon>Purpureocillium</taxon>
    </lineage>
</organism>
<name>A0ACC4DB35_PURLI</name>